<evidence type="ECO:0000256" key="3">
    <source>
        <dbReference type="ARBA" id="ARBA00022723"/>
    </source>
</evidence>
<dbReference type="PRINTS" id="PR00682">
    <property type="entry name" value="IPNSYNTHASE"/>
</dbReference>
<proteinExistence type="inferred from homology"/>
<dbReference type="SUPFAM" id="SSF51197">
    <property type="entry name" value="Clavaminate synthase-like"/>
    <property type="match status" value="1"/>
</dbReference>
<evidence type="ECO:0000256" key="1">
    <source>
        <dbReference type="ARBA" id="ARBA00001961"/>
    </source>
</evidence>
<dbReference type="RefSeq" id="XP_022141149.1">
    <property type="nucleotide sequence ID" value="XM_022285457.1"/>
</dbReference>
<evidence type="ECO:0000259" key="10">
    <source>
        <dbReference type="PROSITE" id="PS51471"/>
    </source>
</evidence>
<dbReference type="KEGG" id="mcha:111011612"/>
<evidence type="ECO:0000256" key="4">
    <source>
        <dbReference type="ARBA" id="ARBA00023002"/>
    </source>
</evidence>
<dbReference type="Pfam" id="PF14226">
    <property type="entry name" value="DIOX_N"/>
    <property type="match status" value="1"/>
</dbReference>
<reference evidence="12" key="1">
    <citation type="submission" date="2025-08" db="UniProtKB">
        <authorList>
            <consortium name="RefSeq"/>
        </authorList>
    </citation>
    <scope>IDENTIFICATION</scope>
    <source>
        <strain evidence="12">OHB3-1</strain>
    </source>
</reference>
<evidence type="ECO:0000256" key="5">
    <source>
        <dbReference type="ARBA" id="ARBA00023004"/>
    </source>
</evidence>
<keyword evidence="5 9" id="KW-0408">Iron</keyword>
<dbReference type="PROSITE" id="PS51471">
    <property type="entry name" value="FE2OG_OXY"/>
    <property type="match status" value="1"/>
</dbReference>
<evidence type="ECO:0000256" key="2">
    <source>
        <dbReference type="ARBA" id="ARBA00004972"/>
    </source>
</evidence>
<evidence type="ECO:0000313" key="11">
    <source>
        <dbReference type="Proteomes" id="UP000504603"/>
    </source>
</evidence>
<dbReference type="InterPro" id="IPR027443">
    <property type="entry name" value="IPNS-like_sf"/>
</dbReference>
<dbReference type="Pfam" id="PF03171">
    <property type="entry name" value="2OG-FeII_Oxy"/>
    <property type="match status" value="1"/>
</dbReference>
<dbReference type="InterPro" id="IPR005123">
    <property type="entry name" value="Oxoglu/Fe-dep_dioxygenase_dom"/>
</dbReference>
<gene>
    <name evidence="12" type="primary">LOC111011612</name>
</gene>
<comment type="pathway">
    <text evidence="2">Hormone biosynthesis.</text>
</comment>
<evidence type="ECO:0000256" key="9">
    <source>
        <dbReference type="RuleBase" id="RU003682"/>
    </source>
</evidence>
<dbReference type="Gene3D" id="2.60.120.330">
    <property type="entry name" value="B-lactam Antibiotic, Isopenicillin N Synthase, Chain"/>
    <property type="match status" value="1"/>
</dbReference>
<dbReference type="GeneID" id="111011612"/>
<dbReference type="PANTHER" id="PTHR47990">
    <property type="entry name" value="2-OXOGLUTARATE (2OG) AND FE(II)-DEPENDENT OXYGENASE SUPERFAMILY PROTEIN-RELATED"/>
    <property type="match status" value="1"/>
</dbReference>
<name>A0A6J1CHR5_MOMCH</name>
<dbReference type="InterPro" id="IPR026992">
    <property type="entry name" value="DIOX_N"/>
</dbReference>
<dbReference type="AlphaFoldDB" id="A0A6J1CHR5"/>
<dbReference type="InterPro" id="IPR050231">
    <property type="entry name" value="Iron_ascorbate_oxido_reductase"/>
</dbReference>
<comment type="pathway">
    <text evidence="6">Plant hormone biosynthesis; gibberellin biosynthesis.</text>
</comment>
<keyword evidence="3 9" id="KW-0479">Metal-binding</keyword>
<dbReference type="GO" id="GO:0009686">
    <property type="term" value="P:gibberellin biosynthetic process"/>
    <property type="evidence" value="ECO:0007669"/>
    <property type="project" value="UniProtKB-ARBA"/>
</dbReference>
<dbReference type="GO" id="GO:0046872">
    <property type="term" value="F:metal ion binding"/>
    <property type="evidence" value="ECO:0007669"/>
    <property type="project" value="UniProtKB-KW"/>
</dbReference>
<keyword evidence="4 9" id="KW-0560">Oxidoreductase</keyword>
<comment type="cofactor">
    <cofactor evidence="1">
        <name>L-ascorbate</name>
        <dbReference type="ChEBI" id="CHEBI:38290"/>
    </cofactor>
</comment>
<keyword evidence="11" id="KW-1185">Reference proteome</keyword>
<feature type="domain" description="Fe2OG dioxygenase" evidence="10">
    <location>
        <begin position="216"/>
        <end position="316"/>
    </location>
</feature>
<evidence type="ECO:0000256" key="7">
    <source>
        <dbReference type="ARBA" id="ARBA00043997"/>
    </source>
</evidence>
<comment type="similarity">
    <text evidence="7">Belongs to the iron/ascorbate-dependent oxidoreductase family. GA20OX subfamily.</text>
</comment>
<evidence type="ECO:0000256" key="6">
    <source>
        <dbReference type="ARBA" id="ARBA00037909"/>
    </source>
</evidence>
<dbReference type="Proteomes" id="UP000504603">
    <property type="component" value="Unplaced"/>
</dbReference>
<accession>A0A6J1CHR5</accession>
<dbReference type="OrthoDB" id="288590at2759"/>
<evidence type="ECO:0000256" key="8">
    <source>
        <dbReference type="ARBA" id="ARBA00050508"/>
    </source>
</evidence>
<sequence length="382" mass="43237">MAIECMTSSSPVESKADNAAFGGSVEFKAETVVPEKFIWPDEMKPEDSVPELHVPHIDMKKFLSGEEGAVEEAMRLVDEACRKHGFFVVVNHGVDMGIMRDLHKCMDEFFELPLDHKQKAQRKFGDSYGYASSFLGRFSTKLPWKETFSLRYLSNEDHSSAVHDYVCDTLGQEFSHHGKVYQECSKAMAELSLEIVELLGMSLGLGREEFKKVYEDNDSILRLNFYPRCENPELTLGTGPHCDPTSITILHQDHVSGLQVHVDDQWYSIPPTPDSFVVNIGDTFMALTNGLYKSCFHRAVVNCKEARKSVAFFLCPAAEKLVRAPEELVVKNPPRKFPDFTWPMLLELTQKFYRADSNTLEAFTAWLQQQKLGTAASNDNNN</sequence>
<organism evidence="11 12">
    <name type="scientific">Momordica charantia</name>
    <name type="common">Bitter gourd</name>
    <name type="synonym">Balsam pear</name>
    <dbReference type="NCBI Taxonomy" id="3673"/>
    <lineage>
        <taxon>Eukaryota</taxon>
        <taxon>Viridiplantae</taxon>
        <taxon>Streptophyta</taxon>
        <taxon>Embryophyta</taxon>
        <taxon>Tracheophyta</taxon>
        <taxon>Spermatophyta</taxon>
        <taxon>Magnoliopsida</taxon>
        <taxon>eudicotyledons</taxon>
        <taxon>Gunneridae</taxon>
        <taxon>Pentapetalae</taxon>
        <taxon>rosids</taxon>
        <taxon>fabids</taxon>
        <taxon>Cucurbitales</taxon>
        <taxon>Cucurbitaceae</taxon>
        <taxon>Momordiceae</taxon>
        <taxon>Momordica</taxon>
    </lineage>
</organism>
<dbReference type="GO" id="GO:0045544">
    <property type="term" value="F:gibberellin 20-oxidase activity"/>
    <property type="evidence" value="ECO:0007669"/>
    <property type="project" value="UniProtKB-ARBA"/>
</dbReference>
<protein>
    <submittedName>
        <fullName evidence="12">Gibberellin 20 oxidase 2-like</fullName>
    </submittedName>
</protein>
<evidence type="ECO:0000313" key="12">
    <source>
        <dbReference type="RefSeq" id="XP_022141149.1"/>
    </source>
</evidence>
<dbReference type="FunFam" id="2.60.120.330:FF:000003">
    <property type="entry name" value="Gibberellin 20 oxidase 2"/>
    <property type="match status" value="1"/>
</dbReference>
<comment type="catalytic activity">
    <reaction evidence="8">
        <text>gibberellin A12 + 2 2-oxoglutarate + 3 O2 + H(+) = gibberellin A9 + 2 succinate + 3 CO2 + 2 H2O</text>
        <dbReference type="Rhea" id="RHEA:60772"/>
        <dbReference type="ChEBI" id="CHEBI:15377"/>
        <dbReference type="ChEBI" id="CHEBI:15378"/>
        <dbReference type="ChEBI" id="CHEBI:15379"/>
        <dbReference type="ChEBI" id="CHEBI:16526"/>
        <dbReference type="ChEBI" id="CHEBI:16810"/>
        <dbReference type="ChEBI" id="CHEBI:30031"/>
        <dbReference type="ChEBI" id="CHEBI:58627"/>
        <dbReference type="ChEBI" id="CHEBI:73255"/>
    </reaction>
    <physiologicalReaction direction="left-to-right" evidence="8">
        <dbReference type="Rhea" id="RHEA:60773"/>
    </physiologicalReaction>
</comment>
<dbReference type="InterPro" id="IPR044861">
    <property type="entry name" value="IPNS-like_FE2OG_OXY"/>
</dbReference>